<name>A0ABT0XRM6_9BACI</name>
<sequence>MKKVTKTAGMVSVAFLLVGCQNTEDETQTTNVEPVEESASDESDQDENQGVESEAEDHDEENSSEHTNDENDDNEDTEEVSSNDDEEDDTNVYGGTLASGNYFIDTGYFDDGTNFITTFFIKRNGEGDYSNEDRLERSLIDNDPSEQDILSSFADISLDWPDLYIQFNVNIHSEENELATTSAQSNLFFNSLFGISDLYGVEEIVFLNQDGEKDIEVAERLIDDSIIVKDERGLSRGYYTIYDEELEQTLFLSGAELEEEVANDNGDPLTFSETVEAMGTIDHEDAFYSSAVVEGIEIVNASIENSVATVEYTMDEEINTEADRTVFENAIQLAALDFHAWEVRLINDTMQEVVTYPLVGQ</sequence>
<proteinExistence type="predicted"/>
<dbReference type="RefSeq" id="WP_251611720.1">
    <property type="nucleotide sequence ID" value="NZ_JAMQJY010000007.1"/>
</dbReference>
<protein>
    <recommendedName>
        <fullName evidence="4">YusW-like protein</fullName>
    </recommendedName>
</protein>
<evidence type="ECO:0000313" key="2">
    <source>
        <dbReference type="EMBL" id="MCM2677924.1"/>
    </source>
</evidence>
<dbReference type="PROSITE" id="PS51257">
    <property type="entry name" value="PROKAR_LIPOPROTEIN"/>
    <property type="match status" value="1"/>
</dbReference>
<comment type="caution">
    <text evidence="2">The sequence shown here is derived from an EMBL/GenBank/DDBJ whole genome shotgun (WGS) entry which is preliminary data.</text>
</comment>
<evidence type="ECO:0000256" key="1">
    <source>
        <dbReference type="SAM" id="MobiDB-lite"/>
    </source>
</evidence>
<keyword evidence="3" id="KW-1185">Reference proteome</keyword>
<evidence type="ECO:0000313" key="3">
    <source>
        <dbReference type="Proteomes" id="UP001203665"/>
    </source>
</evidence>
<accession>A0ABT0XRM6</accession>
<dbReference type="EMBL" id="JAMQJY010000007">
    <property type="protein sequence ID" value="MCM2677924.1"/>
    <property type="molecule type" value="Genomic_DNA"/>
</dbReference>
<evidence type="ECO:0008006" key="4">
    <source>
        <dbReference type="Google" id="ProtNLM"/>
    </source>
</evidence>
<feature type="compositionally biased region" description="Acidic residues" evidence="1">
    <location>
        <begin position="34"/>
        <end position="60"/>
    </location>
</feature>
<feature type="region of interest" description="Disordered" evidence="1">
    <location>
        <begin position="20"/>
        <end position="94"/>
    </location>
</feature>
<dbReference type="Proteomes" id="UP001203665">
    <property type="component" value="Unassembled WGS sequence"/>
</dbReference>
<gene>
    <name evidence="2" type="ORF">NDM98_22605</name>
</gene>
<organism evidence="2 3">
    <name type="scientific">Alkalicoccobacillus plakortidis</name>
    <dbReference type="NCBI Taxonomy" id="444060"/>
    <lineage>
        <taxon>Bacteria</taxon>
        <taxon>Bacillati</taxon>
        <taxon>Bacillota</taxon>
        <taxon>Bacilli</taxon>
        <taxon>Bacillales</taxon>
        <taxon>Bacillaceae</taxon>
        <taxon>Alkalicoccobacillus</taxon>
    </lineage>
</organism>
<feature type="compositionally biased region" description="Acidic residues" evidence="1">
    <location>
        <begin position="70"/>
        <end position="90"/>
    </location>
</feature>
<reference evidence="2" key="1">
    <citation type="submission" date="2022-06" db="EMBL/GenBank/DDBJ databases">
        <title>Alkalicoccobacillus porphyridii sp. nov., isolated from a marine red alga, Porphyridium purpureum and reclassification of Shouchella plakortidis and Shouchella gibsonii as Alkalicoccobacillus plakortidis comb. nov. and Alkalicoccobacillus gibsonii comb. nov.</title>
        <authorList>
            <person name="Kim K.H."/>
            <person name="Lee J.K."/>
            <person name="Han D.M."/>
            <person name="Baek J.H."/>
            <person name="Jeon C.O."/>
        </authorList>
    </citation>
    <scope>NUCLEOTIDE SEQUENCE</scope>
    <source>
        <strain evidence="2">DSM 19153</strain>
    </source>
</reference>